<proteinExistence type="predicted"/>
<sequence length="124" mass="14949">MMEKRCVFHFVLCFLISHLYVFDVTADEREYRLTKFLMQDYDPSIRPAENSLNPLEVSFGVSLHHIIDVDEKNQILTTNCWLTQIWVDHHLKWNSTDFQGIKVIRIPYFKVWRPDIILYNNWTS</sequence>
<evidence type="ECO:0000313" key="13">
    <source>
        <dbReference type="EMBL" id="CAG6635383.1"/>
    </source>
</evidence>
<keyword evidence="11" id="KW-0732">Signal</keyword>
<dbReference type="InterPro" id="IPR036734">
    <property type="entry name" value="Neur_chan_lig-bd_sf"/>
</dbReference>
<evidence type="ECO:0000256" key="9">
    <source>
        <dbReference type="ARBA" id="ARBA00023303"/>
    </source>
</evidence>
<keyword evidence="6" id="KW-0472">Membrane</keyword>
<evidence type="ECO:0000256" key="6">
    <source>
        <dbReference type="ARBA" id="ARBA00023136"/>
    </source>
</evidence>
<dbReference type="GO" id="GO:0045211">
    <property type="term" value="C:postsynaptic membrane"/>
    <property type="evidence" value="ECO:0007669"/>
    <property type="project" value="InterPro"/>
</dbReference>
<keyword evidence="2" id="KW-1003">Cell membrane</keyword>
<feature type="signal peptide" evidence="11">
    <location>
        <begin position="1"/>
        <end position="26"/>
    </location>
</feature>
<keyword evidence="1" id="KW-0813">Transport</keyword>
<keyword evidence="7 13" id="KW-0675">Receptor</keyword>
<evidence type="ECO:0000256" key="3">
    <source>
        <dbReference type="ARBA" id="ARBA00022692"/>
    </source>
</evidence>
<reference evidence="13" key="1">
    <citation type="submission" date="2021-05" db="EMBL/GenBank/DDBJ databases">
        <authorList>
            <person name="Alioto T."/>
            <person name="Alioto T."/>
            <person name="Gomez Garrido J."/>
        </authorList>
    </citation>
    <scope>NUCLEOTIDE SEQUENCE</scope>
</reference>
<dbReference type="GO" id="GO:0022848">
    <property type="term" value="F:acetylcholine-gated monoatomic cation-selective channel activity"/>
    <property type="evidence" value="ECO:0007669"/>
    <property type="project" value="InterPro"/>
</dbReference>
<evidence type="ECO:0000256" key="1">
    <source>
        <dbReference type="ARBA" id="ARBA00022448"/>
    </source>
</evidence>
<evidence type="ECO:0000256" key="7">
    <source>
        <dbReference type="ARBA" id="ARBA00023170"/>
    </source>
</evidence>
<keyword evidence="9" id="KW-0407">Ion channel</keyword>
<feature type="chain" id="PRO_5033987883" evidence="11">
    <location>
        <begin position="27"/>
        <end position="124"/>
    </location>
</feature>
<evidence type="ECO:0000256" key="5">
    <source>
        <dbReference type="ARBA" id="ARBA00023065"/>
    </source>
</evidence>
<keyword evidence="4" id="KW-0770">Synapse</keyword>
<evidence type="ECO:0000256" key="2">
    <source>
        <dbReference type="ARBA" id="ARBA00022475"/>
    </source>
</evidence>
<evidence type="ECO:0000259" key="12">
    <source>
        <dbReference type="Pfam" id="PF02931"/>
    </source>
</evidence>
<feature type="domain" description="Neurotransmitter-gated ion-channel ligand-binding" evidence="12">
    <location>
        <begin position="31"/>
        <end position="122"/>
    </location>
</feature>
<organism evidence="13">
    <name type="scientific">Cacopsylla melanoneura</name>
    <dbReference type="NCBI Taxonomy" id="428564"/>
    <lineage>
        <taxon>Eukaryota</taxon>
        <taxon>Metazoa</taxon>
        <taxon>Ecdysozoa</taxon>
        <taxon>Arthropoda</taxon>
        <taxon>Hexapoda</taxon>
        <taxon>Insecta</taxon>
        <taxon>Pterygota</taxon>
        <taxon>Neoptera</taxon>
        <taxon>Paraneoptera</taxon>
        <taxon>Hemiptera</taxon>
        <taxon>Sternorrhyncha</taxon>
        <taxon>Psylloidea</taxon>
        <taxon>Psyllidae</taxon>
        <taxon>Psyllinae</taxon>
        <taxon>Cacopsylla</taxon>
    </lineage>
</organism>
<comment type="subcellular location">
    <subcellularLocation>
        <location evidence="10">Synaptic cell membrane</location>
        <topology evidence="10">Multi-pass membrane protein</topology>
    </subcellularLocation>
</comment>
<dbReference type="PRINTS" id="PR00254">
    <property type="entry name" value="NICOTINICR"/>
</dbReference>
<evidence type="ECO:0000256" key="10">
    <source>
        <dbReference type="ARBA" id="ARBA00034099"/>
    </source>
</evidence>
<evidence type="ECO:0000256" key="4">
    <source>
        <dbReference type="ARBA" id="ARBA00023018"/>
    </source>
</evidence>
<dbReference type="EMBL" id="HBUF01089795">
    <property type="protein sequence ID" value="CAG6635383.1"/>
    <property type="molecule type" value="Transcribed_RNA"/>
</dbReference>
<evidence type="ECO:0000256" key="11">
    <source>
        <dbReference type="SAM" id="SignalP"/>
    </source>
</evidence>
<dbReference type="GO" id="GO:0004888">
    <property type="term" value="F:transmembrane signaling receptor activity"/>
    <property type="evidence" value="ECO:0007669"/>
    <property type="project" value="InterPro"/>
</dbReference>
<name>A0A8D8VTR2_9HEMI</name>
<dbReference type="AlphaFoldDB" id="A0A8D8VTR2"/>
<dbReference type="PANTHER" id="PTHR18945">
    <property type="entry name" value="NEUROTRANSMITTER GATED ION CHANNEL"/>
    <property type="match status" value="1"/>
</dbReference>
<keyword evidence="3" id="KW-0812">Transmembrane</keyword>
<dbReference type="InterPro" id="IPR006202">
    <property type="entry name" value="Neur_chan_lig-bd"/>
</dbReference>
<dbReference type="SUPFAM" id="SSF63712">
    <property type="entry name" value="Nicotinic receptor ligand binding domain-like"/>
    <property type="match status" value="1"/>
</dbReference>
<dbReference type="Gene3D" id="2.70.170.10">
    <property type="entry name" value="Neurotransmitter-gated ion-channel ligand-binding domain"/>
    <property type="match status" value="1"/>
</dbReference>
<dbReference type="InterPro" id="IPR002394">
    <property type="entry name" value="Nicotinic_acetylcholine_rcpt"/>
</dbReference>
<evidence type="ECO:0000256" key="8">
    <source>
        <dbReference type="ARBA" id="ARBA00023286"/>
    </source>
</evidence>
<keyword evidence="5" id="KW-0406">Ion transport</keyword>
<protein>
    <submittedName>
        <fullName evidence="13">Neuronal acetylcholine receptor subunit alpha-3</fullName>
    </submittedName>
</protein>
<keyword evidence="8" id="KW-1071">Ligand-gated ion channel</keyword>
<dbReference type="InterPro" id="IPR006201">
    <property type="entry name" value="Neur_channel"/>
</dbReference>
<dbReference type="Pfam" id="PF02931">
    <property type="entry name" value="Neur_chan_LBD"/>
    <property type="match status" value="1"/>
</dbReference>
<accession>A0A8D8VTR2</accession>